<feature type="region of interest" description="Disordered" evidence="9">
    <location>
        <begin position="1"/>
        <end position="46"/>
    </location>
</feature>
<evidence type="ECO:0000256" key="3">
    <source>
        <dbReference type="ARBA" id="ARBA00022679"/>
    </source>
</evidence>
<feature type="domain" description="RING-type" evidence="10">
    <location>
        <begin position="324"/>
        <end position="365"/>
    </location>
</feature>
<reference evidence="11" key="1">
    <citation type="submission" date="2022-07" db="EMBL/GenBank/DDBJ databases">
        <authorList>
            <person name="Macas J."/>
            <person name="Novak P."/>
            <person name="Neumann P."/>
        </authorList>
    </citation>
    <scope>NUCLEOTIDE SEQUENCE</scope>
</reference>
<feature type="compositionally biased region" description="Polar residues" evidence="9">
    <location>
        <begin position="1"/>
        <end position="24"/>
    </location>
</feature>
<organism evidence="11 12">
    <name type="scientific">Cuscuta epithymum</name>
    <dbReference type="NCBI Taxonomy" id="186058"/>
    <lineage>
        <taxon>Eukaryota</taxon>
        <taxon>Viridiplantae</taxon>
        <taxon>Streptophyta</taxon>
        <taxon>Embryophyta</taxon>
        <taxon>Tracheophyta</taxon>
        <taxon>Spermatophyta</taxon>
        <taxon>Magnoliopsida</taxon>
        <taxon>eudicotyledons</taxon>
        <taxon>Gunneridae</taxon>
        <taxon>Pentapetalae</taxon>
        <taxon>asterids</taxon>
        <taxon>lamiids</taxon>
        <taxon>Solanales</taxon>
        <taxon>Convolvulaceae</taxon>
        <taxon>Cuscuteae</taxon>
        <taxon>Cuscuta</taxon>
        <taxon>Cuscuta subgen. Cuscuta</taxon>
    </lineage>
</organism>
<dbReference type="EMBL" id="CAMAPF010000009">
    <property type="protein sequence ID" value="CAH9061175.1"/>
    <property type="molecule type" value="Genomic_DNA"/>
</dbReference>
<dbReference type="PANTHER" id="PTHR22937:SF122">
    <property type="entry name" value="RING-TYPE E3 UBIQUITIN TRANSFERASE"/>
    <property type="match status" value="1"/>
</dbReference>
<keyword evidence="5 8" id="KW-0863">Zinc-finger</keyword>
<accession>A0AAV0C0R7</accession>
<dbReference type="GO" id="GO:0008270">
    <property type="term" value="F:zinc ion binding"/>
    <property type="evidence" value="ECO:0007669"/>
    <property type="project" value="UniProtKB-KW"/>
</dbReference>
<evidence type="ECO:0000259" key="10">
    <source>
        <dbReference type="PROSITE" id="PS50089"/>
    </source>
</evidence>
<evidence type="ECO:0000313" key="11">
    <source>
        <dbReference type="EMBL" id="CAH9061175.1"/>
    </source>
</evidence>
<proteinExistence type="predicted"/>
<keyword evidence="3" id="KW-0808">Transferase</keyword>
<dbReference type="Pfam" id="PF13639">
    <property type="entry name" value="zf-RING_2"/>
    <property type="match status" value="1"/>
</dbReference>
<comment type="catalytic activity">
    <reaction evidence="1">
        <text>S-ubiquitinyl-[E2 ubiquitin-conjugating enzyme]-L-cysteine + [acceptor protein]-L-lysine = [E2 ubiquitin-conjugating enzyme]-L-cysteine + N(6)-ubiquitinyl-[acceptor protein]-L-lysine.</text>
        <dbReference type="EC" id="2.3.2.27"/>
    </reaction>
</comment>
<keyword evidence="6" id="KW-0833">Ubl conjugation pathway</keyword>
<dbReference type="Proteomes" id="UP001152523">
    <property type="component" value="Unassembled WGS sequence"/>
</dbReference>
<feature type="compositionally biased region" description="Basic residues" evidence="9">
    <location>
        <begin position="112"/>
        <end position="126"/>
    </location>
</feature>
<feature type="region of interest" description="Disordered" evidence="9">
    <location>
        <begin position="102"/>
        <end position="142"/>
    </location>
</feature>
<dbReference type="GO" id="GO:0061630">
    <property type="term" value="F:ubiquitin protein ligase activity"/>
    <property type="evidence" value="ECO:0007669"/>
    <property type="project" value="UniProtKB-EC"/>
</dbReference>
<name>A0AAV0C0R7_9ASTE</name>
<evidence type="ECO:0000256" key="7">
    <source>
        <dbReference type="ARBA" id="ARBA00022833"/>
    </source>
</evidence>
<keyword evidence="12" id="KW-1185">Reference proteome</keyword>
<protein>
    <recommendedName>
        <fullName evidence="2">RING-type E3 ubiquitin transferase</fullName>
        <ecNumber evidence="2">2.3.2.27</ecNumber>
    </recommendedName>
</protein>
<comment type="caution">
    <text evidence="11">The sequence shown here is derived from an EMBL/GenBank/DDBJ whole genome shotgun (WGS) entry which is preliminary data.</text>
</comment>
<evidence type="ECO:0000256" key="1">
    <source>
        <dbReference type="ARBA" id="ARBA00000900"/>
    </source>
</evidence>
<dbReference type="InterPro" id="IPR013083">
    <property type="entry name" value="Znf_RING/FYVE/PHD"/>
</dbReference>
<evidence type="ECO:0000313" key="12">
    <source>
        <dbReference type="Proteomes" id="UP001152523"/>
    </source>
</evidence>
<gene>
    <name evidence="11" type="ORF">CEPIT_LOCUS1662</name>
</gene>
<evidence type="ECO:0000256" key="5">
    <source>
        <dbReference type="ARBA" id="ARBA00022771"/>
    </source>
</evidence>
<dbReference type="InterPro" id="IPR001841">
    <property type="entry name" value="Znf_RING"/>
</dbReference>
<dbReference type="EC" id="2.3.2.27" evidence="2"/>
<dbReference type="PANTHER" id="PTHR22937">
    <property type="entry name" value="E3 UBIQUITIN-PROTEIN LIGASE RNF165"/>
    <property type="match status" value="1"/>
</dbReference>
<dbReference type="InterPro" id="IPR045191">
    <property type="entry name" value="MBR1/2-like"/>
</dbReference>
<dbReference type="SUPFAM" id="SSF57850">
    <property type="entry name" value="RING/U-box"/>
    <property type="match status" value="1"/>
</dbReference>
<dbReference type="Gene3D" id="3.30.40.10">
    <property type="entry name" value="Zinc/RING finger domain, C3HC4 (zinc finger)"/>
    <property type="match status" value="1"/>
</dbReference>
<keyword evidence="7" id="KW-0862">Zinc</keyword>
<evidence type="ECO:0000256" key="9">
    <source>
        <dbReference type="SAM" id="MobiDB-lite"/>
    </source>
</evidence>
<sequence>MDSRASATASERNNMNRSGFSVTLTRRARNQNRPIAAAEPDPTPEIVHSTRYKPTISALLLAPFSPISPTPTALTPKKKNFATFRRMGCDAPQKVSVPAMIRSSADWDSERVKKKKKKARSKRSKSPKFPVPAVDDRSSSSALSSSCVPGPDVWCGPGIGFSTDAASVVSRRRPPVTGRGRVDSQRVPLREQRSRYSVRRMVIPEDNPFLEADSALELSRCHVDHFVCRNHRHSRYGSPEGLAEVVMLQNSTMRGRSDSMDGYRDLRLDIDNMSYEELLELGDRIGNVSTGLREDEIAHCVRKTGPPLLTNLRTHMLTEAEKMCSVCQEEYEAHDEMGTLKCGHFYHINCIKEWLLKKNACPICKSAAKSDGHPLILF</sequence>
<evidence type="ECO:0000256" key="8">
    <source>
        <dbReference type="PROSITE-ProRule" id="PRU00175"/>
    </source>
</evidence>
<evidence type="ECO:0000256" key="2">
    <source>
        <dbReference type="ARBA" id="ARBA00012483"/>
    </source>
</evidence>
<dbReference type="AlphaFoldDB" id="A0AAV0C0R7"/>
<keyword evidence="4" id="KW-0479">Metal-binding</keyword>
<dbReference type="SMART" id="SM00184">
    <property type="entry name" value="RING"/>
    <property type="match status" value="1"/>
</dbReference>
<evidence type="ECO:0000256" key="4">
    <source>
        <dbReference type="ARBA" id="ARBA00022723"/>
    </source>
</evidence>
<evidence type="ECO:0000256" key="6">
    <source>
        <dbReference type="ARBA" id="ARBA00022786"/>
    </source>
</evidence>
<dbReference type="PROSITE" id="PS50089">
    <property type="entry name" value="ZF_RING_2"/>
    <property type="match status" value="1"/>
</dbReference>